<proteinExistence type="predicted"/>
<comment type="caution">
    <text evidence="2">The sequence shown here is derived from an EMBL/GenBank/DDBJ whole genome shotgun (WGS) entry which is preliminary data.</text>
</comment>
<evidence type="ECO:0000313" key="3">
    <source>
        <dbReference type="Proteomes" id="UP000646911"/>
    </source>
</evidence>
<feature type="compositionally biased region" description="Basic and acidic residues" evidence="1">
    <location>
        <begin position="71"/>
        <end position="81"/>
    </location>
</feature>
<dbReference type="Proteomes" id="UP000646911">
    <property type="component" value="Unassembled WGS sequence"/>
</dbReference>
<organism evidence="2 3">
    <name type="scientific">Undibacterium umbellatum</name>
    <dbReference type="NCBI Taxonomy" id="2762300"/>
    <lineage>
        <taxon>Bacteria</taxon>
        <taxon>Pseudomonadati</taxon>
        <taxon>Pseudomonadota</taxon>
        <taxon>Betaproteobacteria</taxon>
        <taxon>Burkholderiales</taxon>
        <taxon>Oxalobacteraceae</taxon>
        <taxon>Undibacterium</taxon>
    </lineage>
</organism>
<gene>
    <name evidence="2" type="ORF">H8L47_28825</name>
</gene>
<keyword evidence="3" id="KW-1185">Reference proteome</keyword>
<sequence length="81" mass="8890">MTRHLASQSELEQVHTALHVAVPLDQASPLILATLTTIAHCWRGRVPAHLFGRPAAKPKDQAQPGKQPVTDFKRRASGDFD</sequence>
<evidence type="ECO:0000256" key="1">
    <source>
        <dbReference type="SAM" id="MobiDB-lite"/>
    </source>
</evidence>
<feature type="region of interest" description="Disordered" evidence="1">
    <location>
        <begin position="52"/>
        <end position="81"/>
    </location>
</feature>
<protein>
    <submittedName>
        <fullName evidence="2">Uncharacterized protein</fullName>
    </submittedName>
</protein>
<accession>A0ABR6ZIQ0</accession>
<name>A0ABR6ZIQ0_9BURK</name>
<dbReference type="EMBL" id="JACOFX010000042">
    <property type="protein sequence ID" value="MBC3911574.1"/>
    <property type="molecule type" value="Genomic_DNA"/>
</dbReference>
<dbReference type="RefSeq" id="WP_186957277.1">
    <property type="nucleotide sequence ID" value="NZ_JACOFX010000042.1"/>
</dbReference>
<reference evidence="2 3" key="1">
    <citation type="submission" date="2020-08" db="EMBL/GenBank/DDBJ databases">
        <title>Novel species isolated from subtropical streams in China.</title>
        <authorList>
            <person name="Lu H."/>
        </authorList>
    </citation>
    <scope>NUCLEOTIDE SEQUENCE [LARGE SCALE GENOMIC DNA]</scope>
    <source>
        <strain evidence="2 3">NL8W</strain>
    </source>
</reference>
<evidence type="ECO:0000313" key="2">
    <source>
        <dbReference type="EMBL" id="MBC3911574.1"/>
    </source>
</evidence>